<feature type="compositionally biased region" description="Polar residues" evidence="1">
    <location>
        <begin position="61"/>
        <end position="74"/>
    </location>
</feature>
<feature type="compositionally biased region" description="Low complexity" evidence="1">
    <location>
        <begin position="34"/>
        <end position="54"/>
    </location>
</feature>
<comment type="caution">
    <text evidence="2">The sequence shown here is derived from an EMBL/GenBank/DDBJ whole genome shotgun (WGS) entry which is preliminary data.</text>
</comment>
<sequence length="162" mass="18076">MIKIPLLFKINIPKDSRKEIQEEPGPSISQVRELPSVPSPSTLTPPSSETLSSIPFPPSFETPTTANLVATPDTSLRDTGISDPNLEKGKGKGMDDASAVKETKEYDDDDVFLSTKWEHFKTMRTTSARKHIAVKPSLPRDQELGEHCDDRWREENIAFKGK</sequence>
<keyword evidence="3" id="KW-1185">Reference proteome</keyword>
<evidence type="ECO:0000313" key="3">
    <source>
        <dbReference type="Proteomes" id="UP000823775"/>
    </source>
</evidence>
<proteinExistence type="predicted"/>
<evidence type="ECO:0000313" key="2">
    <source>
        <dbReference type="EMBL" id="MCD7461751.1"/>
    </source>
</evidence>
<gene>
    <name evidence="2" type="ORF">HAX54_047026</name>
</gene>
<protein>
    <submittedName>
        <fullName evidence="2">Uncharacterized protein</fullName>
    </submittedName>
</protein>
<feature type="compositionally biased region" description="Basic and acidic residues" evidence="1">
    <location>
        <begin position="85"/>
        <end position="99"/>
    </location>
</feature>
<feature type="region of interest" description="Disordered" evidence="1">
    <location>
        <begin position="13"/>
        <end position="99"/>
    </location>
</feature>
<name>A0ABS8SS94_DATST</name>
<organism evidence="2 3">
    <name type="scientific">Datura stramonium</name>
    <name type="common">Jimsonweed</name>
    <name type="synonym">Common thornapple</name>
    <dbReference type="NCBI Taxonomy" id="4076"/>
    <lineage>
        <taxon>Eukaryota</taxon>
        <taxon>Viridiplantae</taxon>
        <taxon>Streptophyta</taxon>
        <taxon>Embryophyta</taxon>
        <taxon>Tracheophyta</taxon>
        <taxon>Spermatophyta</taxon>
        <taxon>Magnoliopsida</taxon>
        <taxon>eudicotyledons</taxon>
        <taxon>Gunneridae</taxon>
        <taxon>Pentapetalae</taxon>
        <taxon>asterids</taxon>
        <taxon>lamiids</taxon>
        <taxon>Solanales</taxon>
        <taxon>Solanaceae</taxon>
        <taxon>Solanoideae</taxon>
        <taxon>Datureae</taxon>
        <taxon>Datura</taxon>
    </lineage>
</organism>
<accession>A0ABS8SS94</accession>
<evidence type="ECO:0000256" key="1">
    <source>
        <dbReference type="SAM" id="MobiDB-lite"/>
    </source>
</evidence>
<dbReference type="EMBL" id="JACEIK010000751">
    <property type="protein sequence ID" value="MCD7461751.1"/>
    <property type="molecule type" value="Genomic_DNA"/>
</dbReference>
<reference evidence="2 3" key="1">
    <citation type="journal article" date="2021" name="BMC Genomics">
        <title>Datura genome reveals duplications of psychoactive alkaloid biosynthetic genes and high mutation rate following tissue culture.</title>
        <authorList>
            <person name="Rajewski A."/>
            <person name="Carter-House D."/>
            <person name="Stajich J."/>
            <person name="Litt A."/>
        </authorList>
    </citation>
    <scope>NUCLEOTIDE SEQUENCE [LARGE SCALE GENOMIC DNA]</scope>
    <source>
        <strain evidence="2">AR-01</strain>
    </source>
</reference>
<dbReference type="Proteomes" id="UP000823775">
    <property type="component" value="Unassembled WGS sequence"/>
</dbReference>